<reference evidence="1 2" key="1">
    <citation type="submission" date="2019-08" db="EMBL/GenBank/DDBJ databases">
        <title>Genone of Arthrobacter echini P9.</title>
        <authorList>
            <person name="Bowman J.P."/>
        </authorList>
    </citation>
    <scope>NUCLEOTIDE SEQUENCE [LARGE SCALE GENOMIC DNA]</scope>
    <source>
        <strain evidence="1 2">P9</strain>
    </source>
</reference>
<dbReference type="OrthoDB" id="4700192at2"/>
<dbReference type="AlphaFoldDB" id="A0A5D0XR95"/>
<gene>
    <name evidence="1" type="ORF">FQ377_08830</name>
</gene>
<dbReference type="Proteomes" id="UP000323410">
    <property type="component" value="Unassembled WGS sequence"/>
</dbReference>
<dbReference type="EMBL" id="VSLD01000003">
    <property type="protein sequence ID" value="TYC99083.1"/>
    <property type="molecule type" value="Genomic_DNA"/>
</dbReference>
<evidence type="ECO:0000313" key="2">
    <source>
        <dbReference type="Proteomes" id="UP000323410"/>
    </source>
</evidence>
<dbReference type="RefSeq" id="WP_148600866.1">
    <property type="nucleotide sequence ID" value="NZ_VSLD01000003.1"/>
</dbReference>
<sequence length="354" mass="39615">MITDAEVLLAGPRGRRLCLELVMEMSSEIRSAAFWLAHDLDPGKGTSRVMLTATADGIDDPLPTPSMTDFVTVVGSLDVARVDGELLDRALAQAVNTSRPWQEPDGGDVLAGLPEVRNALAPVARRLVALPSTQWWAQGRQIEQWAIDWRSPDDRAPLGRNPAQLLSTWARAARVEEVRAEKERPRDPGAFWSGTWWSIPDGALQSVGRIPLGLDLIEDSFGWEHATTIPLRGVGRTYEIRGEDDWVSLCRAYPLEVTASRRHDWFRCTGRDGAWVIPDWEKVAQQWDAVHLTALAYLGSANRALQVDVDTATVIAGWNPDTTIWLTDSAQEWVGPRRQWRRPTYQDPWDRVDA</sequence>
<keyword evidence="2" id="KW-1185">Reference proteome</keyword>
<comment type="caution">
    <text evidence="1">The sequence shown here is derived from an EMBL/GenBank/DDBJ whole genome shotgun (WGS) entry which is preliminary data.</text>
</comment>
<evidence type="ECO:0000313" key="1">
    <source>
        <dbReference type="EMBL" id="TYC99083.1"/>
    </source>
</evidence>
<organism evidence="1 2">
    <name type="scientific">Arthrobacter echini</name>
    <dbReference type="NCBI Taxonomy" id="1529066"/>
    <lineage>
        <taxon>Bacteria</taxon>
        <taxon>Bacillati</taxon>
        <taxon>Actinomycetota</taxon>
        <taxon>Actinomycetes</taxon>
        <taxon>Micrococcales</taxon>
        <taxon>Micrococcaceae</taxon>
        <taxon>Arthrobacter</taxon>
    </lineage>
</organism>
<accession>A0A5D0XR95</accession>
<protein>
    <submittedName>
        <fullName evidence="1">Uncharacterized protein</fullName>
    </submittedName>
</protein>
<name>A0A5D0XR95_9MICC</name>
<proteinExistence type="predicted"/>